<dbReference type="RefSeq" id="WP_099798369.1">
    <property type="nucleotide sequence ID" value="NZ_CP018092.1"/>
</dbReference>
<feature type="region of interest" description="Disordered" evidence="1">
    <location>
        <begin position="74"/>
        <end position="94"/>
    </location>
</feature>
<gene>
    <name evidence="3" type="ORF">BRW62_03800</name>
</gene>
<dbReference type="AlphaFoldDB" id="A0A2D2Q0H6"/>
<reference evidence="3 4" key="1">
    <citation type="submission" date="2016-11" db="EMBL/GenBank/DDBJ databases">
        <title>Complete genome sequence of thermophilic cyanobacteria strain Synechococcus sp. PCC6715.</title>
        <authorList>
            <person name="Tang J."/>
            <person name="Daroch M."/>
            <person name="Liang Y."/>
            <person name="Jiang D."/>
            <person name="Shah M."/>
        </authorList>
    </citation>
    <scope>NUCLEOTIDE SEQUENCE [LARGE SCALE GENOMIC DNA]</scope>
    <source>
        <strain evidence="3 4">PCC 6715</strain>
    </source>
</reference>
<dbReference type="Proteomes" id="UP000231057">
    <property type="component" value="Chromosome"/>
</dbReference>
<dbReference type="KEGG" id="slw:BRW62_03800"/>
<organism evidence="3 4">
    <name type="scientific">Parathermosynechococcus lividus PCC 6715</name>
    <dbReference type="NCBI Taxonomy" id="1917166"/>
    <lineage>
        <taxon>Bacteria</taxon>
        <taxon>Bacillati</taxon>
        <taxon>Cyanobacteriota</taxon>
        <taxon>Cyanophyceae</taxon>
        <taxon>Acaryochloridales</taxon>
        <taxon>Thermosynechococcaceae</taxon>
        <taxon>Parathermosynechococcus</taxon>
    </lineage>
</organism>
<keyword evidence="2" id="KW-0812">Transmembrane</keyword>
<evidence type="ECO:0000313" key="4">
    <source>
        <dbReference type="Proteomes" id="UP000231057"/>
    </source>
</evidence>
<sequence>MIYPRFLRTAYRKEPISAFLVVMGSVDLAIGGAGGYGGLLVVGVGLMGSALVYRWLQSPRQRSLPEKVAQYALPPQSSQPLPMLTMTKKPPPHR</sequence>
<accession>A0A2D2Q0H6</accession>
<reference evidence="4" key="2">
    <citation type="journal article" date="2022" name="Front. Microbiol.">
        <title>Comparative Genomic Analysis Revealed Distinct Molecular Components and Organization of CO2-Concentrating Mechanism in Thermophilic Cyanobacteria.</title>
        <authorList>
            <person name="Tang J."/>
            <person name="Zhou H."/>
            <person name="Yao D."/>
            <person name="Riaz S."/>
            <person name="You D."/>
            <person name="Klepacz-Smolka A."/>
            <person name="Daroch M."/>
        </authorList>
    </citation>
    <scope>NUCLEOTIDE SEQUENCE [LARGE SCALE GENOMIC DNA]</scope>
    <source>
        <strain evidence="4">PCC 6715</strain>
    </source>
</reference>
<evidence type="ECO:0000256" key="1">
    <source>
        <dbReference type="SAM" id="MobiDB-lite"/>
    </source>
</evidence>
<evidence type="ECO:0000256" key="2">
    <source>
        <dbReference type="SAM" id="Phobius"/>
    </source>
</evidence>
<keyword evidence="2" id="KW-1133">Transmembrane helix</keyword>
<keyword evidence="2" id="KW-0472">Membrane</keyword>
<keyword evidence="4" id="KW-1185">Reference proteome</keyword>
<proteinExistence type="predicted"/>
<dbReference type="EMBL" id="CP018092">
    <property type="protein sequence ID" value="ATS18014.1"/>
    <property type="molecule type" value="Genomic_DNA"/>
</dbReference>
<name>A0A2D2Q0H6_PARLV</name>
<protein>
    <submittedName>
        <fullName evidence="3">Uncharacterized protein</fullName>
    </submittedName>
</protein>
<evidence type="ECO:0000313" key="3">
    <source>
        <dbReference type="EMBL" id="ATS18014.1"/>
    </source>
</evidence>
<feature type="transmembrane region" description="Helical" evidence="2">
    <location>
        <begin position="39"/>
        <end position="56"/>
    </location>
</feature>